<dbReference type="RefSeq" id="WP_243377623.1">
    <property type="nucleotide sequence ID" value="NZ_JAKZJU020000001.1"/>
</dbReference>
<dbReference type="InterPro" id="IPR005116">
    <property type="entry name" value="Transp-assoc_OB_typ1"/>
</dbReference>
<gene>
    <name evidence="4" type="ORF">MUN46_007600</name>
</gene>
<protein>
    <submittedName>
        <fullName evidence="4">TOBE domain-containing protein</fullName>
    </submittedName>
</protein>
<evidence type="ECO:0000256" key="2">
    <source>
        <dbReference type="PROSITE-ProRule" id="PRU01213"/>
    </source>
</evidence>
<feature type="domain" description="Mop" evidence="3">
    <location>
        <begin position="2"/>
        <end position="68"/>
    </location>
</feature>
<proteinExistence type="predicted"/>
<dbReference type="Gene3D" id="2.40.50.100">
    <property type="match status" value="1"/>
</dbReference>
<evidence type="ECO:0000313" key="4">
    <source>
        <dbReference type="EMBL" id="MDL2059791.1"/>
    </source>
</evidence>
<keyword evidence="5" id="KW-1185">Reference proteome</keyword>
<evidence type="ECO:0000259" key="3">
    <source>
        <dbReference type="PROSITE" id="PS51866"/>
    </source>
</evidence>
<comment type="caution">
    <text evidence="4">The sequence shown here is derived from an EMBL/GenBank/DDBJ whole genome shotgun (WGS) entry which is preliminary data.</text>
</comment>
<name>A0ABT7IPI4_9BURK</name>
<evidence type="ECO:0000256" key="1">
    <source>
        <dbReference type="ARBA" id="ARBA00022505"/>
    </source>
</evidence>
<sequence>MKLSARNCIKGKIISMKEGPVSTEVTLETEAGEKIVSSITTTSAKNLGLEEGKTAYAVIKASSVMVAVD</sequence>
<accession>A0ABT7IPI4</accession>
<evidence type="ECO:0000313" key="5">
    <source>
        <dbReference type="Proteomes" id="UP001165481"/>
    </source>
</evidence>
<dbReference type="SUPFAM" id="SSF50331">
    <property type="entry name" value="MOP-like"/>
    <property type="match status" value="1"/>
</dbReference>
<dbReference type="EMBL" id="JAKZJU020000001">
    <property type="protein sequence ID" value="MDL2059791.1"/>
    <property type="molecule type" value="Genomic_DNA"/>
</dbReference>
<keyword evidence="1 2" id="KW-0500">Molybdenum</keyword>
<organism evidence="4 5">
    <name type="scientific">Mesosutterella faecium</name>
    <dbReference type="NCBI Taxonomy" id="2925194"/>
    <lineage>
        <taxon>Bacteria</taxon>
        <taxon>Pseudomonadati</taxon>
        <taxon>Pseudomonadota</taxon>
        <taxon>Betaproteobacteria</taxon>
        <taxon>Burkholderiales</taxon>
        <taxon>Sutterellaceae</taxon>
        <taxon>Mesosutterella</taxon>
    </lineage>
</organism>
<dbReference type="InterPro" id="IPR008995">
    <property type="entry name" value="Mo/tungstate-bd_C_term_dom"/>
</dbReference>
<dbReference type="PROSITE" id="PS51866">
    <property type="entry name" value="MOP"/>
    <property type="match status" value="1"/>
</dbReference>
<dbReference type="NCBIfam" id="TIGR00638">
    <property type="entry name" value="Mop"/>
    <property type="match status" value="1"/>
</dbReference>
<dbReference type="Pfam" id="PF03459">
    <property type="entry name" value="TOBE"/>
    <property type="match status" value="1"/>
</dbReference>
<reference evidence="4" key="1">
    <citation type="submission" date="2023-03" db="EMBL/GenBank/DDBJ databases">
        <title>Mesosutterella sp. nov. isolated from porcine feces.</title>
        <authorList>
            <person name="Yu S."/>
        </authorList>
    </citation>
    <scope>NUCLEOTIDE SEQUENCE</scope>
    <source>
        <strain evidence="4">AGMB02718</strain>
    </source>
</reference>
<dbReference type="InterPro" id="IPR004606">
    <property type="entry name" value="Mop_domain"/>
</dbReference>
<dbReference type="Proteomes" id="UP001165481">
    <property type="component" value="Unassembled WGS sequence"/>
</dbReference>